<protein>
    <submittedName>
        <fullName evidence="3">Oxidoreductase</fullName>
    </submittedName>
</protein>
<evidence type="ECO:0000313" key="4">
    <source>
        <dbReference type="Proteomes" id="UP001157069"/>
    </source>
</evidence>
<dbReference type="InterPro" id="IPR051603">
    <property type="entry name" value="Zinc-ADH_QOR/CCCR"/>
</dbReference>
<proteinExistence type="predicted"/>
<dbReference type="InterPro" id="IPR011032">
    <property type="entry name" value="GroES-like_sf"/>
</dbReference>
<sequence length="315" mass="32024">MARFVQYTAIGGPEVLELAEGPVPTPGEGQVVVEVKAAGVNPIDVKLRAGKRPSAPITTPRVSGSDAAGVIAEIGPGVEGWSVGDEVIVTGAKGSYATYAVVPASGLTAKPAALSWAQAAGLGIPAATAYQALRSLGVESGMTVLVHAASGAVGQAAVQFARAMGAHVIGTASPANHDRLRQLGAVPVEYGDGLVERARAVAPDGVDRVLDGAGTDEAIEASLELVSDPQHVGTIVRGADAPGWGIQAWSGGSKVPLTAEQQAWRAEGIRIAAERAARGEFDVEIGRTLPLEQAADAHRMIEDGTAPRGKIVLLP</sequence>
<dbReference type="CDD" id="cd05289">
    <property type="entry name" value="MDR_like_2"/>
    <property type="match status" value="1"/>
</dbReference>
<dbReference type="Pfam" id="PF13602">
    <property type="entry name" value="ADH_zinc_N_2"/>
    <property type="match status" value="1"/>
</dbReference>
<evidence type="ECO:0000259" key="2">
    <source>
        <dbReference type="SMART" id="SM00829"/>
    </source>
</evidence>
<dbReference type="PANTHER" id="PTHR44154:SF1">
    <property type="entry name" value="QUINONE OXIDOREDUCTASE"/>
    <property type="match status" value="1"/>
</dbReference>
<dbReference type="Gene3D" id="3.40.50.720">
    <property type="entry name" value="NAD(P)-binding Rossmann-like Domain"/>
    <property type="match status" value="1"/>
</dbReference>
<dbReference type="EMBL" id="BSVA01000001">
    <property type="protein sequence ID" value="GMA90686.1"/>
    <property type="molecule type" value="Genomic_DNA"/>
</dbReference>
<dbReference type="Pfam" id="PF08240">
    <property type="entry name" value="ADH_N"/>
    <property type="match status" value="1"/>
</dbReference>
<dbReference type="InterPro" id="IPR020843">
    <property type="entry name" value="ER"/>
</dbReference>
<reference evidence="4" key="1">
    <citation type="journal article" date="2019" name="Int. J. Syst. Evol. Microbiol.">
        <title>The Global Catalogue of Microorganisms (GCM) 10K type strain sequencing project: providing services to taxonomists for standard genome sequencing and annotation.</title>
        <authorList>
            <consortium name="The Broad Institute Genomics Platform"/>
            <consortium name="The Broad Institute Genome Sequencing Center for Infectious Disease"/>
            <person name="Wu L."/>
            <person name="Ma J."/>
        </authorList>
    </citation>
    <scope>NUCLEOTIDE SEQUENCE [LARGE SCALE GENOMIC DNA]</scope>
    <source>
        <strain evidence="4">NBRC 108755</strain>
    </source>
</reference>
<dbReference type="PANTHER" id="PTHR44154">
    <property type="entry name" value="QUINONE OXIDOREDUCTASE"/>
    <property type="match status" value="1"/>
</dbReference>
<accession>A0ABQ6JQW0</accession>
<gene>
    <name evidence="3" type="ORF">GCM10025869_12150</name>
</gene>
<dbReference type="Proteomes" id="UP001157069">
    <property type="component" value="Unassembled WGS sequence"/>
</dbReference>
<comment type="caution">
    <text evidence="3">The sequence shown here is derived from an EMBL/GenBank/DDBJ whole genome shotgun (WGS) entry which is preliminary data.</text>
</comment>
<organism evidence="3 4">
    <name type="scientific">Homoserinibacter gongjuensis</name>
    <dbReference type="NCBI Taxonomy" id="1162968"/>
    <lineage>
        <taxon>Bacteria</taxon>
        <taxon>Bacillati</taxon>
        <taxon>Actinomycetota</taxon>
        <taxon>Actinomycetes</taxon>
        <taxon>Micrococcales</taxon>
        <taxon>Microbacteriaceae</taxon>
        <taxon>Homoserinibacter</taxon>
    </lineage>
</organism>
<evidence type="ECO:0000256" key="1">
    <source>
        <dbReference type="ARBA" id="ARBA00022857"/>
    </source>
</evidence>
<dbReference type="RefSeq" id="WP_284298572.1">
    <property type="nucleotide sequence ID" value="NZ_BSVA01000001.1"/>
</dbReference>
<keyword evidence="4" id="KW-1185">Reference proteome</keyword>
<feature type="domain" description="Enoyl reductase (ER)" evidence="2">
    <location>
        <begin position="11"/>
        <end position="313"/>
    </location>
</feature>
<dbReference type="Gene3D" id="3.90.180.10">
    <property type="entry name" value="Medium-chain alcohol dehydrogenases, catalytic domain"/>
    <property type="match status" value="1"/>
</dbReference>
<dbReference type="InterPro" id="IPR036291">
    <property type="entry name" value="NAD(P)-bd_dom_sf"/>
</dbReference>
<dbReference type="SMART" id="SM00829">
    <property type="entry name" value="PKS_ER"/>
    <property type="match status" value="1"/>
</dbReference>
<evidence type="ECO:0000313" key="3">
    <source>
        <dbReference type="EMBL" id="GMA90686.1"/>
    </source>
</evidence>
<keyword evidence="1" id="KW-0521">NADP</keyword>
<name>A0ABQ6JQW0_9MICO</name>
<dbReference type="SUPFAM" id="SSF51735">
    <property type="entry name" value="NAD(P)-binding Rossmann-fold domains"/>
    <property type="match status" value="1"/>
</dbReference>
<dbReference type="InterPro" id="IPR013154">
    <property type="entry name" value="ADH-like_N"/>
</dbReference>
<dbReference type="SUPFAM" id="SSF50129">
    <property type="entry name" value="GroES-like"/>
    <property type="match status" value="1"/>
</dbReference>